<reference evidence="2" key="1">
    <citation type="journal article" date="2020" name="Cell">
        <title>Large-Scale Comparative Analyses of Tick Genomes Elucidate Their Genetic Diversity and Vector Capacities.</title>
        <authorList>
            <consortium name="Tick Genome and Microbiome Consortium (TIGMIC)"/>
            <person name="Jia N."/>
            <person name="Wang J."/>
            <person name="Shi W."/>
            <person name="Du L."/>
            <person name="Sun Y."/>
            <person name="Zhan W."/>
            <person name="Jiang J.F."/>
            <person name="Wang Q."/>
            <person name="Zhang B."/>
            <person name="Ji P."/>
            <person name="Bell-Sakyi L."/>
            <person name="Cui X.M."/>
            <person name="Yuan T.T."/>
            <person name="Jiang B.G."/>
            <person name="Yang W.F."/>
            <person name="Lam T.T."/>
            <person name="Chang Q.C."/>
            <person name="Ding S.J."/>
            <person name="Wang X.J."/>
            <person name="Zhu J.G."/>
            <person name="Ruan X.D."/>
            <person name="Zhao L."/>
            <person name="Wei J.T."/>
            <person name="Ye R.Z."/>
            <person name="Que T.C."/>
            <person name="Du C.H."/>
            <person name="Zhou Y.H."/>
            <person name="Cheng J.X."/>
            <person name="Dai P.F."/>
            <person name="Guo W.B."/>
            <person name="Han X.H."/>
            <person name="Huang E.J."/>
            <person name="Li L.F."/>
            <person name="Wei W."/>
            <person name="Gao Y.C."/>
            <person name="Liu J.Z."/>
            <person name="Shao H.Z."/>
            <person name="Wang X."/>
            <person name="Wang C.C."/>
            <person name="Yang T.C."/>
            <person name="Huo Q.B."/>
            <person name="Li W."/>
            <person name="Chen H.Y."/>
            <person name="Chen S.E."/>
            <person name="Zhou L.G."/>
            <person name="Ni X.B."/>
            <person name="Tian J.H."/>
            <person name="Sheng Y."/>
            <person name="Liu T."/>
            <person name="Pan Y.S."/>
            <person name="Xia L.Y."/>
            <person name="Li J."/>
            <person name="Zhao F."/>
            <person name="Cao W.C."/>
        </authorList>
    </citation>
    <scope>NUCLEOTIDE SEQUENCE</scope>
    <source>
        <strain evidence="2">Rmic-2018</strain>
    </source>
</reference>
<reference evidence="2" key="2">
    <citation type="submission" date="2021-09" db="EMBL/GenBank/DDBJ databases">
        <authorList>
            <person name="Jia N."/>
            <person name="Wang J."/>
            <person name="Shi W."/>
            <person name="Du L."/>
            <person name="Sun Y."/>
            <person name="Zhan W."/>
            <person name="Jiang J."/>
            <person name="Wang Q."/>
            <person name="Zhang B."/>
            <person name="Ji P."/>
            <person name="Sakyi L.B."/>
            <person name="Cui X."/>
            <person name="Yuan T."/>
            <person name="Jiang B."/>
            <person name="Yang W."/>
            <person name="Lam T.T.-Y."/>
            <person name="Chang Q."/>
            <person name="Ding S."/>
            <person name="Wang X."/>
            <person name="Zhu J."/>
            <person name="Ruan X."/>
            <person name="Zhao L."/>
            <person name="Wei J."/>
            <person name="Que T."/>
            <person name="Du C."/>
            <person name="Cheng J."/>
            <person name="Dai P."/>
            <person name="Han X."/>
            <person name="Huang E."/>
            <person name="Gao Y."/>
            <person name="Liu J."/>
            <person name="Shao H."/>
            <person name="Ye R."/>
            <person name="Li L."/>
            <person name="Wei W."/>
            <person name="Wang X."/>
            <person name="Wang C."/>
            <person name="Huo Q."/>
            <person name="Li W."/>
            <person name="Guo W."/>
            <person name="Chen H."/>
            <person name="Chen S."/>
            <person name="Zhou L."/>
            <person name="Zhou L."/>
            <person name="Ni X."/>
            <person name="Tian J."/>
            <person name="Zhou Y."/>
            <person name="Sheng Y."/>
            <person name="Liu T."/>
            <person name="Pan Y."/>
            <person name="Xia L."/>
            <person name="Li J."/>
            <person name="Zhao F."/>
            <person name="Cao W."/>
        </authorList>
    </citation>
    <scope>NUCLEOTIDE SEQUENCE</scope>
    <source>
        <strain evidence="2">Rmic-2018</strain>
        <tissue evidence="2">Larvae</tissue>
    </source>
</reference>
<dbReference type="AlphaFoldDB" id="A0A9J6DDJ6"/>
<dbReference type="Proteomes" id="UP000821866">
    <property type="component" value="Chromosome 8"/>
</dbReference>
<name>A0A9J6DDJ6_RHIMP</name>
<keyword evidence="3" id="KW-1185">Reference proteome</keyword>
<feature type="compositionally biased region" description="Polar residues" evidence="1">
    <location>
        <begin position="8"/>
        <end position="22"/>
    </location>
</feature>
<proteinExistence type="predicted"/>
<protein>
    <submittedName>
        <fullName evidence="2">Uncharacterized protein</fullName>
    </submittedName>
</protein>
<feature type="region of interest" description="Disordered" evidence="1">
    <location>
        <begin position="1"/>
        <end position="100"/>
    </location>
</feature>
<evidence type="ECO:0000313" key="2">
    <source>
        <dbReference type="EMBL" id="KAH8020152.1"/>
    </source>
</evidence>
<sequence length="151" mass="16040">MNGAAAQVESTNREAASSSSPYQVVHPGRSLPPLQQQLVPADKLLVDVNRRGASPGSDYSAHSARRDSPTSSVSSLHSLSNAGSLVSTVPKPSAPSLTPSLVNYYNDSLIEHVSGWQADHAERQETLTSTSASSQRRSSSVPLMQFEILVL</sequence>
<gene>
    <name evidence="2" type="ORF">HPB51_025033</name>
</gene>
<comment type="caution">
    <text evidence="2">The sequence shown here is derived from an EMBL/GenBank/DDBJ whole genome shotgun (WGS) entry which is preliminary data.</text>
</comment>
<feature type="compositionally biased region" description="Low complexity" evidence="1">
    <location>
        <begin position="69"/>
        <end position="85"/>
    </location>
</feature>
<accession>A0A9J6DDJ6</accession>
<evidence type="ECO:0000256" key="1">
    <source>
        <dbReference type="SAM" id="MobiDB-lite"/>
    </source>
</evidence>
<evidence type="ECO:0000313" key="3">
    <source>
        <dbReference type="Proteomes" id="UP000821866"/>
    </source>
</evidence>
<dbReference type="VEuPathDB" id="VectorBase:LOC119175641"/>
<dbReference type="EMBL" id="JABSTU010000010">
    <property type="protein sequence ID" value="KAH8020152.1"/>
    <property type="molecule type" value="Genomic_DNA"/>
</dbReference>
<organism evidence="2 3">
    <name type="scientific">Rhipicephalus microplus</name>
    <name type="common">Cattle tick</name>
    <name type="synonym">Boophilus microplus</name>
    <dbReference type="NCBI Taxonomy" id="6941"/>
    <lineage>
        <taxon>Eukaryota</taxon>
        <taxon>Metazoa</taxon>
        <taxon>Ecdysozoa</taxon>
        <taxon>Arthropoda</taxon>
        <taxon>Chelicerata</taxon>
        <taxon>Arachnida</taxon>
        <taxon>Acari</taxon>
        <taxon>Parasitiformes</taxon>
        <taxon>Ixodida</taxon>
        <taxon>Ixodoidea</taxon>
        <taxon>Ixodidae</taxon>
        <taxon>Rhipicephalinae</taxon>
        <taxon>Rhipicephalus</taxon>
        <taxon>Boophilus</taxon>
    </lineage>
</organism>